<dbReference type="EMBL" id="DXCF01000003">
    <property type="protein sequence ID" value="HIZ08928.1"/>
    <property type="molecule type" value="Genomic_DNA"/>
</dbReference>
<reference evidence="2" key="1">
    <citation type="journal article" date="2021" name="PeerJ">
        <title>Extensive microbial diversity within the chicken gut microbiome revealed by metagenomics and culture.</title>
        <authorList>
            <person name="Gilroy R."/>
            <person name="Ravi A."/>
            <person name="Getino M."/>
            <person name="Pursley I."/>
            <person name="Horton D.L."/>
            <person name="Alikhan N.F."/>
            <person name="Baker D."/>
            <person name="Gharbi K."/>
            <person name="Hall N."/>
            <person name="Watson M."/>
            <person name="Adriaenssens E.M."/>
            <person name="Foster-Nyarko E."/>
            <person name="Jarju S."/>
            <person name="Secka A."/>
            <person name="Antonio M."/>
            <person name="Oren A."/>
            <person name="Chaudhuri R.R."/>
            <person name="La Ragione R."/>
            <person name="Hildebrand F."/>
            <person name="Pallen M.J."/>
        </authorList>
    </citation>
    <scope>NUCLEOTIDE SEQUENCE</scope>
    <source>
        <strain evidence="2">CHK192-19661</strain>
    </source>
</reference>
<comment type="caution">
    <text evidence="2">The sequence shown here is derived from an EMBL/GenBank/DDBJ whole genome shotgun (WGS) entry which is preliminary data.</text>
</comment>
<keyword evidence="1" id="KW-0472">Membrane</keyword>
<organism evidence="2 3">
    <name type="scientific">Candidatus Borkfalkia avicola</name>
    <dbReference type="NCBI Taxonomy" id="2838503"/>
    <lineage>
        <taxon>Bacteria</taxon>
        <taxon>Bacillati</taxon>
        <taxon>Bacillota</taxon>
        <taxon>Clostridia</taxon>
        <taxon>Christensenellales</taxon>
        <taxon>Christensenellaceae</taxon>
        <taxon>Candidatus Borkfalkia</taxon>
    </lineage>
</organism>
<keyword evidence="1" id="KW-1133">Transmembrane helix</keyword>
<evidence type="ECO:0000313" key="3">
    <source>
        <dbReference type="Proteomes" id="UP000824025"/>
    </source>
</evidence>
<evidence type="ECO:0000313" key="2">
    <source>
        <dbReference type="EMBL" id="HIZ08928.1"/>
    </source>
</evidence>
<evidence type="ECO:0008006" key="4">
    <source>
        <dbReference type="Google" id="ProtNLM"/>
    </source>
</evidence>
<keyword evidence="1" id="KW-0812">Transmembrane</keyword>
<evidence type="ECO:0000256" key="1">
    <source>
        <dbReference type="SAM" id="Phobius"/>
    </source>
</evidence>
<proteinExistence type="predicted"/>
<protein>
    <recommendedName>
        <fullName evidence="4">Stage III sporulation protein AF</fullName>
    </recommendedName>
</protein>
<dbReference type="Proteomes" id="UP000824025">
    <property type="component" value="Unassembled WGS sequence"/>
</dbReference>
<feature type="transmembrane region" description="Helical" evidence="1">
    <location>
        <begin position="34"/>
        <end position="51"/>
    </location>
</feature>
<dbReference type="AlphaFoldDB" id="A0A9D2D5I2"/>
<accession>A0A9D2D5I2</accession>
<gene>
    <name evidence="2" type="ORF">H9726_00435</name>
</gene>
<sequence>MEGYILAVCGAVILSALVTILLPEGKTGKFINGMLRVFCVAVMLVPLYGMFEKFGAPSLPEGGSEEVALDESFMERVFSEQALAQAEALETSLSEDPGISVSAEILWECVEYAYTVREVRIEIENFGIYGEDEHIFVIEQVRSRISELFGDPEVIIYE</sequence>
<name>A0A9D2D5I2_9FIRM</name>
<reference evidence="2" key="2">
    <citation type="submission" date="2021-04" db="EMBL/GenBank/DDBJ databases">
        <authorList>
            <person name="Gilroy R."/>
        </authorList>
    </citation>
    <scope>NUCLEOTIDE SEQUENCE</scope>
    <source>
        <strain evidence="2">CHK192-19661</strain>
    </source>
</reference>
<feature type="transmembrane region" description="Helical" evidence="1">
    <location>
        <begin position="5"/>
        <end position="22"/>
    </location>
</feature>